<evidence type="ECO:0000313" key="2">
    <source>
        <dbReference type="Proteomes" id="UP001211872"/>
    </source>
</evidence>
<name>A0ABY7PNP2_9BACT</name>
<keyword evidence="2" id="KW-1185">Reference proteome</keyword>
<protein>
    <submittedName>
        <fullName evidence="1">Uncharacterized protein</fullName>
    </submittedName>
</protein>
<organism evidence="1 2">
    <name type="scientific">Hymenobacter yonginensis</name>
    <dbReference type="NCBI Taxonomy" id="748197"/>
    <lineage>
        <taxon>Bacteria</taxon>
        <taxon>Pseudomonadati</taxon>
        <taxon>Bacteroidota</taxon>
        <taxon>Cytophagia</taxon>
        <taxon>Cytophagales</taxon>
        <taxon>Hymenobacteraceae</taxon>
        <taxon>Hymenobacter</taxon>
    </lineage>
</organism>
<accession>A0ABY7PNP2</accession>
<evidence type="ECO:0000313" key="1">
    <source>
        <dbReference type="EMBL" id="WBO84876.1"/>
    </source>
</evidence>
<proteinExistence type="predicted"/>
<dbReference type="EMBL" id="CP115396">
    <property type="protein sequence ID" value="WBO84876.1"/>
    <property type="molecule type" value="Genomic_DNA"/>
</dbReference>
<gene>
    <name evidence="1" type="ORF">O9Z63_01220</name>
</gene>
<dbReference type="RefSeq" id="WP_270127443.1">
    <property type="nucleotide sequence ID" value="NZ_CP115396.1"/>
</dbReference>
<dbReference type="Proteomes" id="UP001211872">
    <property type="component" value="Chromosome"/>
</dbReference>
<reference evidence="1 2" key="1">
    <citation type="journal article" date="2011" name="Int. J. Syst. Evol. Microbiol.">
        <title>Hymenobacter yonginensis sp. nov., isolated from a mesotrophic artificial lake.</title>
        <authorList>
            <person name="Joung Y."/>
            <person name="Cho S.H."/>
            <person name="Kim H."/>
            <person name="Kim S.B."/>
            <person name="Joh K."/>
        </authorList>
    </citation>
    <scope>NUCLEOTIDE SEQUENCE [LARGE SCALE GENOMIC DNA]</scope>
    <source>
        <strain evidence="1 2">KCTC 22745</strain>
    </source>
</reference>
<sequence length="177" mass="19832">MQPRIITLSYRKVLDAQSGRSWDKLVLADTYAELRLQAQNVNPNQQYRTYAELVQHVPGAAQLSFLVSAAARGYVQQLGGWVPDVADNQGRLFLKFTQFQFEIINSDLLDASRHQVAVTFYAEPVIWHETIGAYLLISPCPAPTTGEIRTTLFQLQPYLAIHALHPASTSQPADHAR</sequence>